<feature type="transmembrane region" description="Helical" evidence="1">
    <location>
        <begin position="219"/>
        <end position="239"/>
    </location>
</feature>
<dbReference type="RefSeq" id="WP_016389539.1">
    <property type="nucleotide sequence ID" value="NZ_KE646805.1"/>
</dbReference>
<dbReference type="InterPro" id="IPR052372">
    <property type="entry name" value="YpjD/HemX"/>
</dbReference>
<protein>
    <submittedName>
        <fullName evidence="3">ABC transporter permease</fullName>
    </submittedName>
</protein>
<gene>
    <name evidence="3" type="ORF">L196_00635</name>
</gene>
<dbReference type="GO" id="GO:0020037">
    <property type="term" value="F:heme binding"/>
    <property type="evidence" value="ECO:0007669"/>
    <property type="project" value="InterPro"/>
</dbReference>
<dbReference type="PANTHER" id="PTHR38034">
    <property type="entry name" value="INNER MEMBRANE PROTEIN YPJD"/>
    <property type="match status" value="1"/>
</dbReference>
<proteinExistence type="predicted"/>
<evidence type="ECO:0000259" key="2">
    <source>
        <dbReference type="Pfam" id="PF01578"/>
    </source>
</evidence>
<dbReference type="PANTHER" id="PTHR38034:SF1">
    <property type="entry name" value="INNER MEMBRANE PROTEIN YPJD"/>
    <property type="match status" value="1"/>
</dbReference>
<feature type="transmembrane region" description="Helical" evidence="1">
    <location>
        <begin position="97"/>
        <end position="116"/>
    </location>
</feature>
<feature type="transmembrane region" description="Helical" evidence="1">
    <location>
        <begin position="43"/>
        <end position="63"/>
    </location>
</feature>
<evidence type="ECO:0000313" key="4">
    <source>
        <dbReference type="Proteomes" id="UP000015462"/>
    </source>
</evidence>
<dbReference type="InterPro" id="IPR002541">
    <property type="entry name" value="Cyt_c_assembly"/>
</dbReference>
<sequence>MLFSLTIFNTLTVVSALLYIIGACLIVVNLNSTEPTFKSQRQWVLISAILAIVIHTSLVAHSYSVNQIIANDLFSMLSLVFLVIGLLFIISAANQSIETLSIIIFPFSALAVLLNFNNASPPLPTSNLDGGLQAHIILSVLSYSLLTVAAFQSILLSLQEKQLHNRHPSRLINCLPPMQLMESLLFRTIFLGMLLLTFALASGFIFLDDIFAQHLVHKTFLSIIAWVLFAALLGGRYFFGWRGQKAVKWTYGGYFALMLAYFGSKFVLQMLLDQG</sequence>
<dbReference type="Proteomes" id="UP000015462">
    <property type="component" value="Unassembled WGS sequence"/>
</dbReference>
<dbReference type="EMBL" id="ASHL01000001">
    <property type="protein sequence ID" value="EPD13960.1"/>
    <property type="molecule type" value="Genomic_DNA"/>
</dbReference>
<comment type="caution">
    <text evidence="3">The sequence shown here is derived from an EMBL/GenBank/DDBJ whole genome shotgun (WGS) entry which is preliminary data.</text>
</comment>
<name>A0AB33Z3V9_9GAMM</name>
<dbReference type="AlphaFoldDB" id="A0AB33Z3V9"/>
<keyword evidence="1" id="KW-0812">Transmembrane</keyword>
<dbReference type="Pfam" id="PF01578">
    <property type="entry name" value="Cytochrom_C_asm"/>
    <property type="match status" value="1"/>
</dbReference>
<keyword evidence="1" id="KW-1133">Transmembrane helix</keyword>
<feature type="transmembrane region" description="Helical" evidence="1">
    <location>
        <begin position="136"/>
        <end position="158"/>
    </location>
</feature>
<feature type="transmembrane region" description="Helical" evidence="1">
    <location>
        <begin position="69"/>
        <end position="90"/>
    </location>
</feature>
<dbReference type="GO" id="GO:0005886">
    <property type="term" value="C:plasma membrane"/>
    <property type="evidence" value="ECO:0007669"/>
    <property type="project" value="TreeGrafter"/>
</dbReference>
<keyword evidence="4" id="KW-1185">Reference proteome</keyword>
<feature type="domain" description="Cytochrome c assembly protein" evidence="2">
    <location>
        <begin position="76"/>
        <end position="271"/>
    </location>
</feature>
<feature type="transmembrane region" description="Helical" evidence="1">
    <location>
        <begin position="6"/>
        <end position="31"/>
    </location>
</feature>
<evidence type="ECO:0000313" key="3">
    <source>
        <dbReference type="EMBL" id="EPD13960.1"/>
    </source>
</evidence>
<keyword evidence="1" id="KW-0472">Membrane</keyword>
<feature type="transmembrane region" description="Helical" evidence="1">
    <location>
        <begin position="251"/>
        <end position="272"/>
    </location>
</feature>
<reference evidence="3 4" key="1">
    <citation type="journal article" date="2013" name="Genome Announc.">
        <title>Genome Sequence of the Pyrene- and Fluoranthene-Degrading Bacterium Cycloclasticus sp. Strain PY97M.</title>
        <authorList>
            <person name="Cui Z."/>
            <person name="Xu G."/>
            <person name="Li Q."/>
            <person name="Gao W."/>
            <person name="Zheng L."/>
        </authorList>
    </citation>
    <scope>NUCLEOTIDE SEQUENCE [LARGE SCALE GENOMIC DNA]</scope>
    <source>
        <strain evidence="3 4">PY97M</strain>
    </source>
</reference>
<feature type="transmembrane region" description="Helical" evidence="1">
    <location>
        <begin position="184"/>
        <end position="207"/>
    </location>
</feature>
<organism evidence="3 4">
    <name type="scientific">Cycloclasticus pugetii</name>
    <dbReference type="NCBI Taxonomy" id="34068"/>
    <lineage>
        <taxon>Bacteria</taxon>
        <taxon>Pseudomonadati</taxon>
        <taxon>Pseudomonadota</taxon>
        <taxon>Gammaproteobacteria</taxon>
        <taxon>Thiotrichales</taxon>
        <taxon>Piscirickettsiaceae</taxon>
        <taxon>Cycloclasticus</taxon>
    </lineage>
</organism>
<dbReference type="GO" id="GO:0017004">
    <property type="term" value="P:cytochrome complex assembly"/>
    <property type="evidence" value="ECO:0007669"/>
    <property type="project" value="InterPro"/>
</dbReference>
<accession>A0AB33Z3V9</accession>
<evidence type="ECO:0000256" key="1">
    <source>
        <dbReference type="SAM" id="Phobius"/>
    </source>
</evidence>